<gene>
    <name evidence="1" type="ORF">S12H4_12270</name>
</gene>
<reference evidence="1" key="1">
    <citation type="journal article" date="2014" name="Front. Microbiol.">
        <title>High frequency of phylogenetically diverse reductive dehalogenase-homologous genes in deep subseafloor sedimentary metagenomes.</title>
        <authorList>
            <person name="Kawai M."/>
            <person name="Futagami T."/>
            <person name="Toyoda A."/>
            <person name="Takaki Y."/>
            <person name="Nishi S."/>
            <person name="Hori S."/>
            <person name="Arai W."/>
            <person name="Tsubouchi T."/>
            <person name="Morono Y."/>
            <person name="Uchiyama I."/>
            <person name="Ito T."/>
            <person name="Fujiyama A."/>
            <person name="Inagaki F."/>
            <person name="Takami H."/>
        </authorList>
    </citation>
    <scope>NUCLEOTIDE SEQUENCE</scope>
    <source>
        <strain evidence="1">Expedition CK06-06</strain>
    </source>
</reference>
<evidence type="ECO:0008006" key="2">
    <source>
        <dbReference type="Google" id="ProtNLM"/>
    </source>
</evidence>
<comment type="caution">
    <text evidence="1">The sequence shown here is derived from an EMBL/GenBank/DDBJ whole genome shotgun (WGS) entry which is preliminary data.</text>
</comment>
<evidence type="ECO:0000313" key="1">
    <source>
        <dbReference type="EMBL" id="GAI83020.1"/>
    </source>
</evidence>
<dbReference type="AlphaFoldDB" id="X1T639"/>
<feature type="non-terminal residue" evidence="1">
    <location>
        <position position="1"/>
    </location>
</feature>
<accession>X1T639</accession>
<sequence length="95" mass="10871">KNKVLVKTADLNWEGRNLEINGNINLLSKTIGLDIDLSTDGISWDNFKKEFLSQGKKESRNKQKKWDLPVSGMVRLNSDYFSLPLSRCQLADIFL</sequence>
<name>X1T639_9ZZZZ</name>
<proteinExistence type="predicted"/>
<dbReference type="EMBL" id="BARW01005765">
    <property type="protein sequence ID" value="GAI83020.1"/>
    <property type="molecule type" value="Genomic_DNA"/>
</dbReference>
<organism evidence="1">
    <name type="scientific">marine sediment metagenome</name>
    <dbReference type="NCBI Taxonomy" id="412755"/>
    <lineage>
        <taxon>unclassified sequences</taxon>
        <taxon>metagenomes</taxon>
        <taxon>ecological metagenomes</taxon>
    </lineage>
</organism>
<protein>
    <recommendedName>
        <fullName evidence="2">AsmA domain-containing protein</fullName>
    </recommendedName>
</protein>